<feature type="non-terminal residue" evidence="1">
    <location>
        <position position="208"/>
    </location>
</feature>
<protein>
    <submittedName>
        <fullName evidence="1">Uncharacterized protein</fullName>
    </submittedName>
</protein>
<name>A0AA35TDL6_GEOBA</name>
<proteinExistence type="predicted"/>
<evidence type="ECO:0000313" key="1">
    <source>
        <dbReference type="EMBL" id="CAI8046019.1"/>
    </source>
</evidence>
<reference evidence="1" key="1">
    <citation type="submission" date="2023-03" db="EMBL/GenBank/DDBJ databases">
        <authorList>
            <person name="Steffen K."/>
            <person name="Cardenas P."/>
        </authorList>
    </citation>
    <scope>NUCLEOTIDE SEQUENCE</scope>
</reference>
<gene>
    <name evidence="1" type="ORF">GBAR_LOCUS25446</name>
</gene>
<accession>A0AA35TDL6</accession>
<sequence>MERVCGCDEGGGGWMRVADINMTRPNENCPAGFRKVTASGKTMCGGQSRSCISTTFSSHGLQYSRVCGKIIGIQYAGPDGFDPYGLQGGSIDSIFVDGIVLTRGSPRNHIWTFANGVNQFSNRYGCPCNVEDYSINLPSYMGNDYFCESGYHQDVHPPSNYFTSDPLWDGAGCISGSCCTFNSPPWFCKNLSTPTTDDIELRLCLDEA</sequence>
<dbReference type="EMBL" id="CASHTH010003520">
    <property type="protein sequence ID" value="CAI8046019.1"/>
    <property type="molecule type" value="Genomic_DNA"/>
</dbReference>
<organism evidence="1 2">
    <name type="scientific">Geodia barretti</name>
    <name type="common">Barrett's horny sponge</name>
    <dbReference type="NCBI Taxonomy" id="519541"/>
    <lineage>
        <taxon>Eukaryota</taxon>
        <taxon>Metazoa</taxon>
        <taxon>Porifera</taxon>
        <taxon>Demospongiae</taxon>
        <taxon>Heteroscleromorpha</taxon>
        <taxon>Tetractinellida</taxon>
        <taxon>Astrophorina</taxon>
        <taxon>Geodiidae</taxon>
        <taxon>Geodia</taxon>
    </lineage>
</organism>
<keyword evidence="2" id="KW-1185">Reference proteome</keyword>
<evidence type="ECO:0000313" key="2">
    <source>
        <dbReference type="Proteomes" id="UP001174909"/>
    </source>
</evidence>
<dbReference type="AlphaFoldDB" id="A0AA35TDL6"/>
<comment type="caution">
    <text evidence="1">The sequence shown here is derived from an EMBL/GenBank/DDBJ whole genome shotgun (WGS) entry which is preliminary data.</text>
</comment>
<dbReference type="Proteomes" id="UP001174909">
    <property type="component" value="Unassembled WGS sequence"/>
</dbReference>